<name>A0A371B1N1_9SPHN</name>
<evidence type="ECO:0000256" key="5">
    <source>
        <dbReference type="ARBA" id="ARBA00022825"/>
    </source>
</evidence>
<evidence type="ECO:0000256" key="1">
    <source>
        <dbReference type="ARBA" id="ARBA00010040"/>
    </source>
</evidence>
<evidence type="ECO:0000256" key="6">
    <source>
        <dbReference type="SAM" id="MobiDB-lite"/>
    </source>
</evidence>
<feature type="region of interest" description="Disordered" evidence="6">
    <location>
        <begin position="269"/>
        <end position="293"/>
    </location>
</feature>
<dbReference type="RefSeq" id="WP_115550285.1">
    <property type="nucleotide sequence ID" value="NZ_QRGP01000003.1"/>
</dbReference>
<dbReference type="Pfam" id="PF07676">
    <property type="entry name" value="PD40"/>
    <property type="match status" value="3"/>
</dbReference>
<dbReference type="FunFam" id="3.40.50.1820:FF:000028">
    <property type="entry name" value="S9 family peptidase"/>
    <property type="match status" value="1"/>
</dbReference>
<dbReference type="InterPro" id="IPR029058">
    <property type="entry name" value="AB_hydrolase_fold"/>
</dbReference>
<comment type="caution">
    <text evidence="9">The sequence shown here is derived from an EMBL/GenBank/DDBJ whole genome shotgun (WGS) entry which is preliminary data.</text>
</comment>
<evidence type="ECO:0000256" key="2">
    <source>
        <dbReference type="ARBA" id="ARBA00022670"/>
    </source>
</evidence>
<evidence type="ECO:0000313" key="9">
    <source>
        <dbReference type="EMBL" id="RDV01506.1"/>
    </source>
</evidence>
<proteinExistence type="inferred from homology"/>
<dbReference type="EMBL" id="QRGP01000003">
    <property type="protein sequence ID" value="RDV01506.1"/>
    <property type="molecule type" value="Genomic_DNA"/>
</dbReference>
<evidence type="ECO:0000259" key="8">
    <source>
        <dbReference type="Pfam" id="PF00326"/>
    </source>
</evidence>
<keyword evidence="3 7" id="KW-0732">Signal</keyword>
<protein>
    <submittedName>
        <fullName evidence="9">S9 family peptidase</fullName>
    </submittedName>
</protein>
<sequence>MKHYFTASLLALAIAGGTIVPASARPMTETDLATMKRLASPTASPDGKLVAYQLQETDLAANKRRSDLWLYRVDGKEGGPWKIASKPDFNEHSPAFALDGKSIYYLSDVSGSDQLWRYDLGDQTSTQVSDFKAEIAGFKLSPDSKRVAVWGDIARDCEDFGCDSDGDGSKPGPGTGRAYDQLFVRHWDSWETPGNYSRLFSFEIGADGKLAGGLNMDGDGAETLIGDTPSKPSGGGEEIAWSADSQKLYFALRKADAEEPRSTNLDIYASEHGLGDPKNLTPDNQATDTLPAASPDGKWMAWAAMARPGYEADKQTLMLMDKASGRVTALTDQWDRSVESIAWAADSKSLLVTAQDTLERPLFRVDLKGKVTRLTDRGAISEVVPLSNGGIIYAINSIAAPADLVWIDAKGKTTRLTNVNADLYKELDPVSYEKFSFAGANGGRVHGQIVKPQGASGKLPVLLLVHGGPQSSFGNSWSFRWNPAVMASQGYAVVTIDFHGSSGYGQAFTDSINQDWGGKPLADLKLGMAELGKIDPQLDTANACALGGSYGGYMMNWIAGNWPEGFKCLVNHAGIFDLRAMAFETEELWFDEWDHGGPWWSRKDAEKWNPVNHVTKWKTPMLVIHGEKDFRIPYSQGLATFTALQRQGIESKLLVFPDENHWILKAKNSIQWHRTVFDWVAKHLKGGK</sequence>
<dbReference type="Gene3D" id="2.120.10.30">
    <property type="entry name" value="TolB, C-terminal domain"/>
    <property type="match status" value="2"/>
</dbReference>
<evidence type="ECO:0000256" key="3">
    <source>
        <dbReference type="ARBA" id="ARBA00022729"/>
    </source>
</evidence>
<feature type="domain" description="Peptidase S9 prolyl oligopeptidase catalytic" evidence="8">
    <location>
        <begin position="477"/>
        <end position="686"/>
    </location>
</feature>
<dbReference type="SUPFAM" id="SSF53474">
    <property type="entry name" value="alpha/beta-Hydrolases"/>
    <property type="match status" value="1"/>
</dbReference>
<feature type="signal peptide" evidence="7">
    <location>
        <begin position="1"/>
        <end position="24"/>
    </location>
</feature>
<reference evidence="10" key="1">
    <citation type="submission" date="2018-08" db="EMBL/GenBank/DDBJ databases">
        <authorList>
            <person name="Kim S.-J."/>
            <person name="Jung G.-Y."/>
        </authorList>
    </citation>
    <scope>NUCLEOTIDE SEQUENCE [LARGE SCALE GENOMIC DNA]</scope>
    <source>
        <strain evidence="10">GY_G</strain>
    </source>
</reference>
<comment type="similarity">
    <text evidence="1">Belongs to the peptidase S9C family.</text>
</comment>
<evidence type="ECO:0000256" key="4">
    <source>
        <dbReference type="ARBA" id="ARBA00022801"/>
    </source>
</evidence>
<dbReference type="SUPFAM" id="SSF82171">
    <property type="entry name" value="DPP6 N-terminal domain-like"/>
    <property type="match status" value="1"/>
</dbReference>
<dbReference type="Proteomes" id="UP000263833">
    <property type="component" value="Unassembled WGS sequence"/>
</dbReference>
<gene>
    <name evidence="9" type="ORF">DXH95_14530</name>
</gene>
<feature type="chain" id="PRO_5016868343" evidence="7">
    <location>
        <begin position="25"/>
        <end position="688"/>
    </location>
</feature>
<evidence type="ECO:0000256" key="7">
    <source>
        <dbReference type="SAM" id="SignalP"/>
    </source>
</evidence>
<keyword evidence="5" id="KW-0720">Serine protease</keyword>
<dbReference type="PANTHER" id="PTHR42776">
    <property type="entry name" value="SERINE PEPTIDASE S9 FAMILY MEMBER"/>
    <property type="match status" value="1"/>
</dbReference>
<dbReference type="Gene3D" id="3.40.50.1820">
    <property type="entry name" value="alpha/beta hydrolase"/>
    <property type="match status" value="1"/>
</dbReference>
<evidence type="ECO:0000313" key="10">
    <source>
        <dbReference type="Proteomes" id="UP000263833"/>
    </source>
</evidence>
<dbReference type="InterPro" id="IPR011659">
    <property type="entry name" value="WD40"/>
</dbReference>
<dbReference type="InterPro" id="IPR001375">
    <property type="entry name" value="Peptidase_S9_cat"/>
</dbReference>
<dbReference type="PANTHER" id="PTHR42776:SF13">
    <property type="entry name" value="DIPEPTIDYL-PEPTIDASE 5"/>
    <property type="match status" value="1"/>
</dbReference>
<keyword evidence="2" id="KW-0645">Protease</keyword>
<accession>A0A371B1N1</accession>
<dbReference type="GO" id="GO:0006508">
    <property type="term" value="P:proteolysis"/>
    <property type="evidence" value="ECO:0007669"/>
    <property type="project" value="UniProtKB-KW"/>
</dbReference>
<dbReference type="OrthoDB" id="1094230at2"/>
<dbReference type="GO" id="GO:0004252">
    <property type="term" value="F:serine-type endopeptidase activity"/>
    <property type="evidence" value="ECO:0007669"/>
    <property type="project" value="TreeGrafter"/>
</dbReference>
<keyword evidence="10" id="KW-1185">Reference proteome</keyword>
<dbReference type="Pfam" id="PF00326">
    <property type="entry name" value="Peptidase_S9"/>
    <property type="match status" value="1"/>
</dbReference>
<keyword evidence="4" id="KW-0378">Hydrolase</keyword>
<dbReference type="InterPro" id="IPR011042">
    <property type="entry name" value="6-blade_b-propeller_TolB-like"/>
</dbReference>
<dbReference type="AlphaFoldDB" id="A0A371B1N1"/>
<organism evidence="9 10">
    <name type="scientific">Sphingorhabdus pulchriflava</name>
    <dbReference type="NCBI Taxonomy" id="2292257"/>
    <lineage>
        <taxon>Bacteria</taxon>
        <taxon>Pseudomonadati</taxon>
        <taxon>Pseudomonadota</taxon>
        <taxon>Alphaproteobacteria</taxon>
        <taxon>Sphingomonadales</taxon>
        <taxon>Sphingomonadaceae</taxon>
        <taxon>Sphingorhabdus</taxon>
    </lineage>
</organism>